<dbReference type="RefSeq" id="WP_009456720.1">
    <property type="nucleotide sequence ID" value="NZ_AGIZ01000006.1"/>
</dbReference>
<accession>G6FTH1</accession>
<organism evidence="12 13">
    <name type="scientific">Fischerella thermalis JSC-11</name>
    <dbReference type="NCBI Taxonomy" id="741277"/>
    <lineage>
        <taxon>Bacteria</taxon>
        <taxon>Bacillati</taxon>
        <taxon>Cyanobacteriota</taxon>
        <taxon>Cyanophyceae</taxon>
        <taxon>Nostocales</taxon>
        <taxon>Hapalosiphonaceae</taxon>
        <taxon>Fischerella</taxon>
    </lineage>
</organism>
<comment type="caution">
    <text evidence="12">The sequence shown here is derived from an EMBL/GenBank/DDBJ whole genome shotgun (WGS) entry which is preliminary data.</text>
</comment>
<evidence type="ECO:0000256" key="7">
    <source>
        <dbReference type="ARBA" id="ARBA00022989"/>
    </source>
</evidence>
<evidence type="ECO:0000256" key="8">
    <source>
        <dbReference type="ARBA" id="ARBA00023136"/>
    </source>
</evidence>
<evidence type="ECO:0000259" key="11">
    <source>
        <dbReference type="Pfam" id="PF11356"/>
    </source>
</evidence>
<evidence type="ECO:0000256" key="1">
    <source>
        <dbReference type="ARBA" id="ARBA00004533"/>
    </source>
</evidence>
<evidence type="ECO:0000313" key="12">
    <source>
        <dbReference type="EMBL" id="EHC13904.1"/>
    </source>
</evidence>
<name>G6FTH1_9CYAN</name>
<evidence type="ECO:0000256" key="5">
    <source>
        <dbReference type="ARBA" id="ARBA00022692"/>
    </source>
</evidence>
<evidence type="ECO:0000256" key="6">
    <source>
        <dbReference type="ARBA" id="ARBA00022927"/>
    </source>
</evidence>
<keyword evidence="3" id="KW-1003">Cell membrane</keyword>
<reference evidence="12 13" key="1">
    <citation type="submission" date="2011-09" db="EMBL/GenBank/DDBJ databases">
        <title>The draft genome of Fischerella sp. JSC-11.</title>
        <authorList>
            <consortium name="US DOE Joint Genome Institute (JGI-PGF)"/>
            <person name="Lucas S."/>
            <person name="Han J."/>
            <person name="Lapidus A."/>
            <person name="Cheng J.-F."/>
            <person name="Goodwin L."/>
            <person name="Pitluck S."/>
            <person name="Peters L."/>
            <person name="Land M.L."/>
            <person name="Hauser L."/>
            <person name="Sarkisova S."/>
            <person name="Bryant D.A."/>
            <person name="Brown I."/>
            <person name="Woyke T.J."/>
        </authorList>
    </citation>
    <scope>NUCLEOTIDE SEQUENCE [LARGE SCALE GENOMIC DNA]</scope>
    <source>
        <strain evidence="12 13">JSC-11</strain>
    </source>
</reference>
<evidence type="ECO:0000313" key="13">
    <source>
        <dbReference type="Proteomes" id="UP000004344"/>
    </source>
</evidence>
<feature type="region of interest" description="Disordered" evidence="9">
    <location>
        <begin position="337"/>
        <end position="359"/>
    </location>
</feature>
<feature type="transmembrane region" description="Helical" evidence="10">
    <location>
        <begin position="115"/>
        <end position="137"/>
    </location>
</feature>
<keyword evidence="5 10" id="KW-0812">Transmembrane</keyword>
<evidence type="ECO:0000256" key="4">
    <source>
        <dbReference type="ARBA" id="ARBA00022519"/>
    </source>
</evidence>
<dbReference type="InterPro" id="IPR024961">
    <property type="entry name" value="T2SS_GspC_N"/>
</dbReference>
<dbReference type="AlphaFoldDB" id="G6FTH1"/>
<proteinExistence type="predicted"/>
<comment type="subcellular location">
    <subcellularLocation>
        <location evidence="1">Cell inner membrane</location>
    </subcellularLocation>
</comment>
<dbReference type="Proteomes" id="UP000004344">
    <property type="component" value="Unassembled WGS sequence"/>
</dbReference>
<keyword evidence="6" id="KW-0653">Protein transport</keyword>
<keyword evidence="4" id="KW-0997">Cell inner membrane</keyword>
<dbReference type="Pfam" id="PF11356">
    <property type="entry name" value="T2SSC"/>
    <property type="match status" value="1"/>
</dbReference>
<dbReference type="Gene3D" id="2.30.30.830">
    <property type="match status" value="1"/>
</dbReference>
<dbReference type="GO" id="GO:0015031">
    <property type="term" value="P:protein transport"/>
    <property type="evidence" value="ECO:0007669"/>
    <property type="project" value="UniProtKB-KW"/>
</dbReference>
<feature type="compositionally biased region" description="Low complexity" evidence="9">
    <location>
        <begin position="344"/>
        <end position="359"/>
    </location>
</feature>
<keyword evidence="8 10" id="KW-0472">Membrane</keyword>
<sequence length="439" mass="47561">MSQEASTNLIIPEPSEELIAIEPWTIDTYADGFMDDLFAEIDSILDSSANLPSHTVQQTYPHLQTIRMSPVVLPNQPWQNMQTVTHYKNNPNAVVVNTAPVRKVVKRVRPKSRHWFSRMLSVGTNLAVAIASIVWLMNSGLFHRFRLASFQQALEAPQPKLPTKAEIEADFVNYMLGSLAAIDRQEAKTKIKPINVALTPGVTNNHTALAYVRNDQPPPSLPPVLTANNTSPAPTSTSTNVVERIYIPVYKAPLPMRYVPPKVSGISTTLPPLPSAVNQKATNTSKPPSVVKPSANSGIQPTKPANVLAVVQQNLKPVDIKTAPITVRQAPKATLPSLSTSLKPVQQPTATAPQSQPTPVKEVTAIASAPTPAYILEGLLESENKSKSAALFQINGVTQRVGIGESIGSSGWTLVDVANKEAIIRRNGEVRSIFAGQRF</sequence>
<evidence type="ECO:0000256" key="9">
    <source>
        <dbReference type="SAM" id="MobiDB-lite"/>
    </source>
</evidence>
<evidence type="ECO:0000256" key="10">
    <source>
        <dbReference type="SAM" id="Phobius"/>
    </source>
</evidence>
<dbReference type="GO" id="GO:0005886">
    <property type="term" value="C:plasma membrane"/>
    <property type="evidence" value="ECO:0007669"/>
    <property type="project" value="UniProtKB-SubCell"/>
</dbReference>
<dbReference type="GeneID" id="35796492"/>
<keyword evidence="2" id="KW-0813">Transport</keyword>
<gene>
    <name evidence="12" type="ORF">FJSC11DRAFT_2168</name>
</gene>
<feature type="region of interest" description="Disordered" evidence="9">
    <location>
        <begin position="277"/>
        <end position="298"/>
    </location>
</feature>
<keyword evidence="13" id="KW-1185">Reference proteome</keyword>
<feature type="compositionally biased region" description="Polar residues" evidence="9">
    <location>
        <begin position="277"/>
        <end position="287"/>
    </location>
</feature>
<evidence type="ECO:0000256" key="3">
    <source>
        <dbReference type="ARBA" id="ARBA00022475"/>
    </source>
</evidence>
<dbReference type="EMBL" id="AGIZ01000006">
    <property type="protein sequence ID" value="EHC13904.1"/>
    <property type="molecule type" value="Genomic_DNA"/>
</dbReference>
<feature type="domain" description="Type II secretion system protein GspC N-terminal" evidence="11">
    <location>
        <begin position="354"/>
        <end position="433"/>
    </location>
</feature>
<protein>
    <recommendedName>
        <fullName evidence="11">Type II secretion system protein GspC N-terminal domain-containing protein</fullName>
    </recommendedName>
</protein>
<keyword evidence="7 10" id="KW-1133">Transmembrane helix</keyword>
<evidence type="ECO:0000256" key="2">
    <source>
        <dbReference type="ARBA" id="ARBA00022448"/>
    </source>
</evidence>